<keyword evidence="1" id="KW-0812">Transmembrane</keyword>
<dbReference type="RefSeq" id="WP_238191123.1">
    <property type="nucleotide sequence ID" value="NZ_BPQJ01000010.1"/>
</dbReference>
<organism evidence="2 3">
    <name type="scientific">Methylobacterium frigidaeris</name>
    <dbReference type="NCBI Taxonomy" id="2038277"/>
    <lineage>
        <taxon>Bacteria</taxon>
        <taxon>Pseudomonadati</taxon>
        <taxon>Pseudomonadota</taxon>
        <taxon>Alphaproteobacteria</taxon>
        <taxon>Hyphomicrobiales</taxon>
        <taxon>Methylobacteriaceae</taxon>
        <taxon>Methylobacterium</taxon>
    </lineage>
</organism>
<reference evidence="2" key="1">
    <citation type="journal article" date="2016" name="Front. Microbiol.">
        <title>Genome Sequence of the Piezophilic, Mesophilic Sulfate-Reducing Bacterium Desulfovibrio indicus J2T.</title>
        <authorList>
            <person name="Cao J."/>
            <person name="Maignien L."/>
            <person name="Shao Z."/>
            <person name="Alain K."/>
            <person name="Jebbar M."/>
        </authorList>
    </citation>
    <scope>NUCLEOTIDE SEQUENCE</scope>
    <source>
        <strain evidence="2">JCM 32048</strain>
    </source>
</reference>
<evidence type="ECO:0000313" key="3">
    <source>
        <dbReference type="Proteomes" id="UP001055286"/>
    </source>
</evidence>
<keyword evidence="3" id="KW-1185">Reference proteome</keyword>
<gene>
    <name evidence="2" type="ORF">MPEAHAMD_2629</name>
</gene>
<reference evidence="2" key="2">
    <citation type="submission" date="2021-08" db="EMBL/GenBank/DDBJ databases">
        <authorList>
            <person name="Tani A."/>
            <person name="Ola A."/>
            <person name="Ogura Y."/>
            <person name="Katsura K."/>
            <person name="Hayashi T."/>
        </authorList>
    </citation>
    <scope>NUCLEOTIDE SEQUENCE</scope>
    <source>
        <strain evidence="2">JCM 32048</strain>
    </source>
</reference>
<keyword evidence="1" id="KW-1133">Transmembrane helix</keyword>
<dbReference type="AlphaFoldDB" id="A0AA37HAR0"/>
<comment type="caution">
    <text evidence="2">The sequence shown here is derived from an EMBL/GenBank/DDBJ whole genome shotgun (WGS) entry which is preliminary data.</text>
</comment>
<protein>
    <submittedName>
        <fullName evidence="2">Uncharacterized protein</fullName>
    </submittedName>
</protein>
<name>A0AA37HAR0_9HYPH</name>
<sequence>MSAVVYLVLCILVACFGIGYRGGFLLYFILSLALTPLVGLLVLVIVSSNDGEERRRMKR</sequence>
<dbReference type="Proteomes" id="UP001055286">
    <property type="component" value="Unassembled WGS sequence"/>
</dbReference>
<accession>A0AA37HAR0</accession>
<feature type="transmembrane region" description="Helical" evidence="1">
    <location>
        <begin position="27"/>
        <end position="49"/>
    </location>
</feature>
<dbReference type="EMBL" id="BPQJ01000010">
    <property type="protein sequence ID" value="GJD62476.1"/>
    <property type="molecule type" value="Genomic_DNA"/>
</dbReference>
<evidence type="ECO:0000256" key="1">
    <source>
        <dbReference type="SAM" id="Phobius"/>
    </source>
</evidence>
<proteinExistence type="predicted"/>
<keyword evidence="1" id="KW-0472">Membrane</keyword>
<evidence type="ECO:0000313" key="2">
    <source>
        <dbReference type="EMBL" id="GJD62476.1"/>
    </source>
</evidence>